<accession>A0A1T1DJU4</accession>
<dbReference type="RefSeq" id="WP_061246723.1">
    <property type="nucleotide sequence ID" value="NZ_MVIT01000072.1"/>
</dbReference>
<name>A0A1T1DJU4_9LEPT</name>
<gene>
    <name evidence="1" type="ORF">B1J93_14205</name>
</gene>
<dbReference type="Proteomes" id="UP000191008">
    <property type="component" value="Unassembled WGS sequence"/>
</dbReference>
<dbReference type="EMBL" id="MVIT01000072">
    <property type="protein sequence ID" value="OOV41124.1"/>
    <property type="molecule type" value="Genomic_DNA"/>
</dbReference>
<proteinExistence type="predicted"/>
<organism evidence="1 2">
    <name type="scientific">Leptospira kirschneri serovar Pomona</name>
    <dbReference type="NCBI Taxonomy" id="561005"/>
    <lineage>
        <taxon>Bacteria</taxon>
        <taxon>Pseudomonadati</taxon>
        <taxon>Spirochaetota</taxon>
        <taxon>Spirochaetia</taxon>
        <taxon>Leptospirales</taxon>
        <taxon>Leptospiraceae</taxon>
        <taxon>Leptospira</taxon>
    </lineage>
</organism>
<reference evidence="1 2" key="1">
    <citation type="submission" date="2017-02" db="EMBL/GenBank/DDBJ databases">
        <title>Comparative genomic analysis of Brazilian Leptospira kirschneri strains of different serogroups.</title>
        <authorList>
            <person name="Moreno L.Z."/>
            <person name="Miraglia F."/>
            <person name="Kremer F.S."/>
            <person name="Eslabao M.R."/>
            <person name="Lilenbaum W."/>
            <person name="Dellagostin O.A."/>
            <person name="Moreno A.M."/>
        </authorList>
    </citation>
    <scope>NUCLEOTIDE SEQUENCE [LARGE SCALE GENOMIC DNA]</scope>
    <source>
        <strain evidence="1 2">M110/06</strain>
    </source>
</reference>
<evidence type="ECO:0000313" key="1">
    <source>
        <dbReference type="EMBL" id="OOV41124.1"/>
    </source>
</evidence>
<sequence length="108" mass="12395">MVTENDLTDKTIAKDILGWEYDPDIGWRTRANTVEKRLPSFKTDVRWTGLLWSIALPIMQKNYIGIEANFDSIEVNNCFYDEVFTSSSINSALALIVLNKDELQGNEY</sequence>
<evidence type="ECO:0000313" key="2">
    <source>
        <dbReference type="Proteomes" id="UP000191008"/>
    </source>
</evidence>
<dbReference type="AlphaFoldDB" id="A0A1T1DJU4"/>
<protein>
    <submittedName>
        <fullName evidence="1">Uncharacterized protein</fullName>
    </submittedName>
</protein>
<comment type="caution">
    <text evidence="1">The sequence shown here is derived from an EMBL/GenBank/DDBJ whole genome shotgun (WGS) entry which is preliminary data.</text>
</comment>